<evidence type="ECO:0000313" key="3">
    <source>
        <dbReference type="EMBL" id="PQA60402.1"/>
    </source>
</evidence>
<dbReference type="OrthoDB" id="953639at2"/>
<reference evidence="4" key="1">
    <citation type="submission" date="2018-02" db="EMBL/GenBank/DDBJ databases">
        <title>Genome sequencing of Solimonas sp. HR-BB.</title>
        <authorList>
            <person name="Lee Y."/>
            <person name="Jeon C.O."/>
        </authorList>
    </citation>
    <scope>NUCLEOTIDE SEQUENCE [LARGE SCALE GENOMIC DNA]</scope>
    <source>
        <strain evidence="4">HR-U</strain>
    </source>
</reference>
<proteinExistence type="predicted"/>
<protein>
    <recommendedName>
        <fullName evidence="5">DUF4148 domain-containing protein</fullName>
    </recommendedName>
</protein>
<feature type="compositionally biased region" description="Pro residues" evidence="1">
    <location>
        <begin position="77"/>
        <end position="87"/>
    </location>
</feature>
<evidence type="ECO:0000256" key="2">
    <source>
        <dbReference type="SAM" id="SignalP"/>
    </source>
</evidence>
<evidence type="ECO:0000256" key="1">
    <source>
        <dbReference type="SAM" id="MobiDB-lite"/>
    </source>
</evidence>
<evidence type="ECO:0008006" key="5">
    <source>
        <dbReference type="Google" id="ProtNLM"/>
    </source>
</evidence>
<feature type="region of interest" description="Disordered" evidence="1">
    <location>
        <begin position="73"/>
        <end position="141"/>
    </location>
</feature>
<evidence type="ECO:0000313" key="4">
    <source>
        <dbReference type="Proteomes" id="UP000239590"/>
    </source>
</evidence>
<name>A0A2S7IRU5_9BACT</name>
<sequence length="191" mass="20766">MQKVLILAAMLFGVPALAQQSIHSSIHDDGKKLHIDIHGTVNGKAFDFENSYDVSQMSKEERKELINQAYRSVGLQPPKPPTPPSSPSAPSAPSAPSSLNTPPTPPTPPSPALTPAPPTPPSPPTPAESQYRIPKDASLTIDETDEMMSVKLERTHNGKRNVLQKSYNIKGKSEAEKRELIEAATQEFEKQ</sequence>
<comment type="caution">
    <text evidence="3">The sequence shown here is derived from an EMBL/GenBank/DDBJ whole genome shotgun (WGS) entry which is preliminary data.</text>
</comment>
<organism evidence="3 4">
    <name type="scientific">Siphonobacter curvatus</name>
    <dbReference type="NCBI Taxonomy" id="2094562"/>
    <lineage>
        <taxon>Bacteria</taxon>
        <taxon>Pseudomonadati</taxon>
        <taxon>Bacteroidota</taxon>
        <taxon>Cytophagia</taxon>
        <taxon>Cytophagales</taxon>
        <taxon>Cytophagaceae</taxon>
        <taxon>Siphonobacter</taxon>
    </lineage>
</organism>
<feature type="chain" id="PRO_5015598105" description="DUF4148 domain-containing protein" evidence="2">
    <location>
        <begin position="19"/>
        <end position="191"/>
    </location>
</feature>
<gene>
    <name evidence="3" type="ORF">C5O19_12525</name>
</gene>
<dbReference type="Proteomes" id="UP000239590">
    <property type="component" value="Unassembled WGS sequence"/>
</dbReference>
<dbReference type="RefSeq" id="WP_104712658.1">
    <property type="nucleotide sequence ID" value="NZ_PTRA01000001.1"/>
</dbReference>
<keyword evidence="4" id="KW-1185">Reference proteome</keyword>
<feature type="compositionally biased region" description="Pro residues" evidence="1">
    <location>
        <begin position="102"/>
        <end position="126"/>
    </location>
</feature>
<accession>A0A2S7IRU5</accession>
<feature type="compositionally biased region" description="Low complexity" evidence="1">
    <location>
        <begin position="88"/>
        <end position="101"/>
    </location>
</feature>
<keyword evidence="2" id="KW-0732">Signal</keyword>
<feature type="signal peptide" evidence="2">
    <location>
        <begin position="1"/>
        <end position="18"/>
    </location>
</feature>
<dbReference type="AlphaFoldDB" id="A0A2S7IRU5"/>
<dbReference type="EMBL" id="PTRA01000001">
    <property type="protein sequence ID" value="PQA60402.1"/>
    <property type="molecule type" value="Genomic_DNA"/>
</dbReference>